<evidence type="ECO:0000256" key="6">
    <source>
        <dbReference type="ARBA" id="ARBA00008853"/>
    </source>
</evidence>
<feature type="binding site" evidence="15">
    <location>
        <position position="98"/>
    </location>
    <ligand>
        <name>substrate</name>
    </ligand>
</feature>
<evidence type="ECO:0000256" key="9">
    <source>
        <dbReference type="ARBA" id="ARBA00022490"/>
    </source>
</evidence>
<evidence type="ECO:0000256" key="10">
    <source>
        <dbReference type="ARBA" id="ARBA00022723"/>
    </source>
</evidence>
<feature type="binding site" evidence="15">
    <location>
        <position position="100"/>
    </location>
    <ligand>
        <name>substrate</name>
    </ligand>
</feature>
<dbReference type="PRINTS" id="PR01790">
    <property type="entry name" value="SMP30FAMILY"/>
</dbReference>
<keyword evidence="11" id="KW-0378">Hydrolase</keyword>
<feature type="binding site" evidence="15">
    <location>
        <position position="196"/>
    </location>
    <ligand>
        <name>a divalent metal cation</name>
        <dbReference type="ChEBI" id="CHEBI:60240"/>
    </ligand>
</feature>
<feature type="domain" description="SMP-30/Gluconolactonase/LRE-like region" evidence="16">
    <location>
        <begin position="13"/>
        <end position="255"/>
    </location>
</feature>
<dbReference type="GO" id="GO:0004341">
    <property type="term" value="F:gluconolactonase activity"/>
    <property type="evidence" value="ECO:0007669"/>
    <property type="project" value="UniProtKB-EC"/>
</dbReference>
<evidence type="ECO:0000256" key="4">
    <source>
        <dbReference type="ARBA" id="ARBA00001946"/>
    </source>
</evidence>
<dbReference type="EC" id="3.1.1.17" evidence="7"/>
<dbReference type="GO" id="GO:0019853">
    <property type="term" value="P:L-ascorbic acid biosynthetic process"/>
    <property type="evidence" value="ECO:0007669"/>
    <property type="project" value="TreeGrafter"/>
</dbReference>
<evidence type="ECO:0000256" key="13">
    <source>
        <dbReference type="ARBA" id="ARBA00032464"/>
    </source>
</evidence>
<evidence type="ECO:0000256" key="8">
    <source>
        <dbReference type="ARBA" id="ARBA00016808"/>
    </source>
</evidence>
<dbReference type="PRINTS" id="PR01791">
    <property type="entry name" value="REGUCALCIN"/>
</dbReference>
<feature type="binding site" evidence="15">
    <location>
        <position position="15"/>
    </location>
    <ligand>
        <name>a divalent metal cation</name>
        <dbReference type="ChEBI" id="CHEBI:60240"/>
    </ligand>
</feature>
<dbReference type="GO" id="GO:0005509">
    <property type="term" value="F:calcium ion binding"/>
    <property type="evidence" value="ECO:0007669"/>
    <property type="project" value="InterPro"/>
</dbReference>
<proteinExistence type="inferred from homology"/>
<dbReference type="InterPro" id="IPR013658">
    <property type="entry name" value="SGL"/>
</dbReference>
<dbReference type="OrthoDB" id="2633250at2"/>
<dbReference type="Gene3D" id="2.120.10.30">
    <property type="entry name" value="TolB, C-terminal domain"/>
    <property type="match status" value="1"/>
</dbReference>
<evidence type="ECO:0000256" key="12">
    <source>
        <dbReference type="ARBA" id="ARBA00022837"/>
    </source>
</evidence>
<evidence type="ECO:0000256" key="3">
    <source>
        <dbReference type="ARBA" id="ARBA00001936"/>
    </source>
</evidence>
<comment type="cofactor">
    <cofactor evidence="3">
        <name>Mn(2+)</name>
        <dbReference type="ChEBI" id="CHEBI:29035"/>
    </cofactor>
</comment>
<evidence type="ECO:0000259" key="16">
    <source>
        <dbReference type="Pfam" id="PF08450"/>
    </source>
</evidence>
<evidence type="ECO:0000256" key="7">
    <source>
        <dbReference type="ARBA" id="ARBA00013227"/>
    </source>
</evidence>
<dbReference type="AlphaFoldDB" id="A0A1M4T1B6"/>
<sequence length="293" mass="31884">MGPEVVSGINCELGEGPLWDNSRKQICWVDILNGNIHEWSPGNDISNTISVGQMIGAMAFSDNGNYIAAMKDGFGYVNRETGKVDMITNPESHLPENRFNDGKCDPEGRFWAGTMPIAEDKSSGSLYVLDASLNVGKKESNISVSNGLAWSLDHKTMYFIDSPTRKVVGYDYNKENGGLSNKRTVVTIAEKDGFPDGMTIDNEGMLWVAHWGGWQVARYDPGTGKKLSAIAMPVSQVTSCAFGGEAMQDLYITSAKKGLSKAELEKQPLAGSLFVVRNCGHKALPSNKFKTIN</sequence>
<dbReference type="GO" id="GO:0005737">
    <property type="term" value="C:cytoplasm"/>
    <property type="evidence" value="ECO:0007669"/>
    <property type="project" value="UniProtKB-SubCell"/>
</dbReference>
<dbReference type="InterPro" id="IPR008367">
    <property type="entry name" value="Regucalcin"/>
</dbReference>
<name>A0A1M4T1B6_9FLAO</name>
<evidence type="ECO:0000313" key="18">
    <source>
        <dbReference type="Proteomes" id="UP000184406"/>
    </source>
</evidence>
<comment type="cofactor">
    <cofactor evidence="4">
        <name>Mg(2+)</name>
        <dbReference type="ChEBI" id="CHEBI:18420"/>
    </cofactor>
</comment>
<dbReference type="PANTHER" id="PTHR10907">
    <property type="entry name" value="REGUCALCIN"/>
    <property type="match status" value="1"/>
</dbReference>
<dbReference type="InterPro" id="IPR005511">
    <property type="entry name" value="SMP-30"/>
</dbReference>
<reference evidence="18" key="1">
    <citation type="submission" date="2016-11" db="EMBL/GenBank/DDBJ databases">
        <authorList>
            <person name="Varghese N."/>
            <person name="Submissions S."/>
        </authorList>
    </citation>
    <scope>NUCLEOTIDE SEQUENCE [LARGE SCALE GENOMIC DNA]</scope>
    <source>
        <strain evidence="18">DSM 17539</strain>
    </source>
</reference>
<organism evidence="17 18">
    <name type="scientific">Arenibacter palladensis</name>
    <dbReference type="NCBI Taxonomy" id="237373"/>
    <lineage>
        <taxon>Bacteria</taxon>
        <taxon>Pseudomonadati</taxon>
        <taxon>Bacteroidota</taxon>
        <taxon>Flavobacteriia</taxon>
        <taxon>Flavobacteriales</taxon>
        <taxon>Flavobacteriaceae</taxon>
        <taxon>Arenibacter</taxon>
    </lineage>
</organism>
<comment type="cofactor">
    <cofactor evidence="15">
        <name>Zn(2+)</name>
        <dbReference type="ChEBI" id="CHEBI:29105"/>
    </cofactor>
    <text evidence="15">Binds 1 divalent metal cation per subunit.</text>
</comment>
<evidence type="ECO:0000256" key="5">
    <source>
        <dbReference type="ARBA" id="ARBA00004496"/>
    </source>
</evidence>
<keyword evidence="15" id="KW-0862">Zinc</keyword>
<keyword evidence="10 15" id="KW-0479">Metal-binding</keyword>
<dbReference type="Proteomes" id="UP000184406">
    <property type="component" value="Unassembled WGS sequence"/>
</dbReference>
<keyword evidence="9" id="KW-0963">Cytoplasm</keyword>
<evidence type="ECO:0000256" key="15">
    <source>
        <dbReference type="PIRSR" id="PIRSR605511-2"/>
    </source>
</evidence>
<evidence type="ECO:0000313" key="17">
    <source>
        <dbReference type="EMBL" id="SHE38278.1"/>
    </source>
</evidence>
<protein>
    <recommendedName>
        <fullName evidence="8">Regucalcin</fullName>
        <ecNumber evidence="7">3.1.1.17</ecNumber>
    </recommendedName>
    <alternativeName>
        <fullName evidence="13">Gluconolactonase</fullName>
    </alternativeName>
</protein>
<dbReference type="SUPFAM" id="SSF63829">
    <property type="entry name" value="Calcium-dependent phosphotriesterase"/>
    <property type="match status" value="1"/>
</dbReference>
<dbReference type="InterPro" id="IPR011042">
    <property type="entry name" value="6-blade_b-propeller_TolB-like"/>
</dbReference>
<comment type="similarity">
    <text evidence="6">Belongs to the SMP-30/CGR1 family.</text>
</comment>
<feature type="binding site" evidence="15">
    <location>
        <position position="146"/>
    </location>
    <ligand>
        <name>a divalent metal cation</name>
        <dbReference type="ChEBI" id="CHEBI:60240"/>
    </ligand>
</feature>
<evidence type="ECO:0000256" key="1">
    <source>
        <dbReference type="ARBA" id="ARBA00001589"/>
    </source>
</evidence>
<evidence type="ECO:0000256" key="14">
    <source>
        <dbReference type="PIRSR" id="PIRSR605511-1"/>
    </source>
</evidence>
<gene>
    <name evidence="17" type="ORF">SAMN03080594_101109</name>
</gene>
<evidence type="ECO:0000256" key="11">
    <source>
        <dbReference type="ARBA" id="ARBA00022801"/>
    </source>
</evidence>
<keyword evidence="12" id="KW-0106">Calcium</keyword>
<keyword evidence="18" id="KW-1185">Reference proteome</keyword>
<comment type="cofactor">
    <cofactor evidence="2">
        <name>Ca(2+)</name>
        <dbReference type="ChEBI" id="CHEBI:29108"/>
    </cofactor>
</comment>
<dbReference type="FunFam" id="2.120.10.30:FF:000027">
    <property type="entry name" value="Regucalcin homologue"/>
    <property type="match status" value="1"/>
</dbReference>
<feature type="active site" description="Proton donor/acceptor" evidence="14">
    <location>
        <position position="196"/>
    </location>
</feature>
<dbReference type="GO" id="GO:0030234">
    <property type="term" value="F:enzyme regulator activity"/>
    <property type="evidence" value="ECO:0007669"/>
    <property type="project" value="InterPro"/>
</dbReference>
<comment type="subcellular location">
    <subcellularLocation>
        <location evidence="5">Cytoplasm</location>
    </subcellularLocation>
</comment>
<dbReference type="EMBL" id="FQUX01000001">
    <property type="protein sequence ID" value="SHE38278.1"/>
    <property type="molecule type" value="Genomic_DNA"/>
</dbReference>
<dbReference type="RefSeq" id="WP_072859815.1">
    <property type="nucleotide sequence ID" value="NZ_FQUX01000001.1"/>
</dbReference>
<evidence type="ECO:0000256" key="2">
    <source>
        <dbReference type="ARBA" id="ARBA00001913"/>
    </source>
</evidence>
<comment type="catalytic activity">
    <reaction evidence="1">
        <text>D-glucono-1,5-lactone + H2O = D-gluconate + H(+)</text>
        <dbReference type="Rhea" id="RHEA:10440"/>
        <dbReference type="ChEBI" id="CHEBI:15377"/>
        <dbReference type="ChEBI" id="CHEBI:15378"/>
        <dbReference type="ChEBI" id="CHEBI:16217"/>
        <dbReference type="ChEBI" id="CHEBI:18391"/>
        <dbReference type="EC" id="3.1.1.17"/>
    </reaction>
</comment>
<accession>A0A1M4T1B6</accession>
<dbReference type="PANTHER" id="PTHR10907:SF47">
    <property type="entry name" value="REGUCALCIN"/>
    <property type="match status" value="1"/>
</dbReference>
<dbReference type="Pfam" id="PF08450">
    <property type="entry name" value="SGL"/>
    <property type="match status" value="1"/>
</dbReference>